<dbReference type="PANTHER" id="PTHR12049">
    <property type="entry name" value="PROTEIN ARGININE METHYLTRANSFERASE NDUFAF7, MITOCHONDRIAL"/>
    <property type="match status" value="1"/>
</dbReference>
<evidence type="ECO:0000313" key="10">
    <source>
        <dbReference type="Proteomes" id="UP001497444"/>
    </source>
</evidence>
<comment type="catalytic activity">
    <reaction evidence="6 7">
        <text>L-arginyl-[protein] + 2 S-adenosyl-L-methionine = N(omega),N(omega)'-dimethyl-L-arginyl-[protein] + 2 S-adenosyl-L-homocysteine + 2 H(+)</text>
        <dbReference type="Rhea" id="RHEA:48108"/>
        <dbReference type="Rhea" id="RHEA-COMP:10532"/>
        <dbReference type="Rhea" id="RHEA-COMP:11992"/>
        <dbReference type="ChEBI" id="CHEBI:15378"/>
        <dbReference type="ChEBI" id="CHEBI:29965"/>
        <dbReference type="ChEBI" id="CHEBI:57856"/>
        <dbReference type="ChEBI" id="CHEBI:59789"/>
        <dbReference type="ChEBI" id="CHEBI:88221"/>
        <dbReference type="EC" id="2.1.1.320"/>
    </reaction>
</comment>
<dbReference type="Pfam" id="PF02636">
    <property type="entry name" value="Methyltransf_28"/>
    <property type="match status" value="1"/>
</dbReference>
<gene>
    <name evidence="9" type="ORF">CSSPJE1EN1_LOCUS13768</name>
</gene>
<dbReference type="Gene3D" id="3.40.50.12710">
    <property type="match status" value="1"/>
</dbReference>
<keyword evidence="5 7" id="KW-0496">Mitochondrion</keyword>
<evidence type="ECO:0000256" key="5">
    <source>
        <dbReference type="ARBA" id="ARBA00023128"/>
    </source>
</evidence>
<evidence type="ECO:0000313" key="9">
    <source>
        <dbReference type="EMBL" id="CAK9268290.1"/>
    </source>
</evidence>
<organism evidence="9 10">
    <name type="scientific">Sphagnum jensenii</name>
    <dbReference type="NCBI Taxonomy" id="128206"/>
    <lineage>
        <taxon>Eukaryota</taxon>
        <taxon>Viridiplantae</taxon>
        <taxon>Streptophyta</taxon>
        <taxon>Embryophyta</taxon>
        <taxon>Bryophyta</taxon>
        <taxon>Sphagnophytina</taxon>
        <taxon>Sphagnopsida</taxon>
        <taxon>Sphagnales</taxon>
        <taxon>Sphagnaceae</taxon>
        <taxon>Sphagnum</taxon>
    </lineage>
</organism>
<name>A0ABP0WRF9_9BRYO</name>
<feature type="region of interest" description="Disordered" evidence="8">
    <location>
        <begin position="28"/>
        <end position="48"/>
    </location>
</feature>
<dbReference type="InterPro" id="IPR038375">
    <property type="entry name" value="NDUFAF7_sf"/>
</dbReference>
<evidence type="ECO:0000256" key="6">
    <source>
        <dbReference type="ARBA" id="ARBA00048612"/>
    </source>
</evidence>
<evidence type="ECO:0000256" key="3">
    <source>
        <dbReference type="ARBA" id="ARBA00022603"/>
    </source>
</evidence>
<dbReference type="InterPro" id="IPR029063">
    <property type="entry name" value="SAM-dependent_MTases_sf"/>
</dbReference>
<accession>A0ABP0WRF9</accession>
<evidence type="ECO:0000256" key="8">
    <source>
        <dbReference type="SAM" id="MobiDB-lite"/>
    </source>
</evidence>
<feature type="compositionally biased region" description="Low complexity" evidence="8">
    <location>
        <begin position="28"/>
        <end position="41"/>
    </location>
</feature>
<comment type="subcellular location">
    <subcellularLocation>
        <location evidence="1 7">Mitochondrion</location>
    </subcellularLocation>
</comment>
<evidence type="ECO:0000256" key="4">
    <source>
        <dbReference type="ARBA" id="ARBA00022679"/>
    </source>
</evidence>
<sequence>MAGLGRVKEISGLGLRIRGLIRAANGLSVSSQSHSQSSSAQEMETEAEQRMKRTQVLECKGERQANDIKIADGKKKSSEILESEAATMDQGKRVRGVEAEANFAKAEESAMAKHIKSLIQFRGGPITVAEYMEEVLTNPIAGFYMNRDVFGAAGEFVTSPDISQMFGEMVGVWCMCLWHQMGQPNHVHLVELGPGRGTLMADLLRGTAKFTDFSQTLSVHMVECSPALKSIQRETLKCCPKDQADSTSAVDSQKCKPTEDQISQISGAVISWHLDLEHVPRGVPTIIIAHEFYDALPIHQFQRTPRGWCEKLVDVAEGSGQGFRFVLSPGPTTASSLYLAKRMKWASLEEKAKIEHVEVCPSALKLTAEIARRVGEDGGGALVVDYGEDVMVSDSLQAIRKHEFVKVLQDPGSADLSAYVDFAAIKHAVEDEAAGSSAFGPVCQSQFLGALGINFRLEALLQNATEEQADALQLGYWRLVGDGPPPWLDKDDDPKSAPTGMGSRYKALAIVSDACGVPIGFQ</sequence>
<dbReference type="EMBL" id="OZ020097">
    <property type="protein sequence ID" value="CAK9268290.1"/>
    <property type="molecule type" value="Genomic_DNA"/>
</dbReference>
<keyword evidence="3 7" id="KW-0489">Methyltransferase</keyword>
<dbReference type="EC" id="2.1.1.320" evidence="7"/>
<keyword evidence="10" id="KW-1185">Reference proteome</keyword>
<proteinExistence type="inferred from homology"/>
<dbReference type="PANTHER" id="PTHR12049:SF7">
    <property type="entry name" value="PROTEIN ARGININE METHYLTRANSFERASE NDUFAF7, MITOCHONDRIAL"/>
    <property type="match status" value="1"/>
</dbReference>
<reference evidence="9 10" key="1">
    <citation type="submission" date="2024-02" db="EMBL/GenBank/DDBJ databases">
        <authorList>
            <consortium name="ELIXIR-Norway"/>
            <consortium name="Elixir Norway"/>
        </authorList>
    </citation>
    <scope>NUCLEOTIDE SEQUENCE [LARGE SCALE GENOMIC DNA]</scope>
</reference>
<evidence type="ECO:0000256" key="2">
    <source>
        <dbReference type="ARBA" id="ARBA00005891"/>
    </source>
</evidence>
<comment type="similarity">
    <text evidence="2 7">Belongs to the NDUFAF7 family.</text>
</comment>
<evidence type="ECO:0000256" key="1">
    <source>
        <dbReference type="ARBA" id="ARBA00004173"/>
    </source>
</evidence>
<dbReference type="InterPro" id="IPR003788">
    <property type="entry name" value="NDUFAF7"/>
</dbReference>
<protein>
    <recommendedName>
        <fullName evidence="7">Protein arginine methyltransferase NDUFAF7</fullName>
        <ecNumber evidence="7">2.1.1.320</ecNumber>
    </recommendedName>
</protein>
<evidence type="ECO:0000256" key="7">
    <source>
        <dbReference type="RuleBase" id="RU364114"/>
    </source>
</evidence>
<dbReference type="Proteomes" id="UP001497444">
    <property type="component" value="Chromosome 2"/>
</dbReference>
<comment type="function">
    <text evidence="7">Arginine methyltransferase involved in the assembly or stability of mitochondrial NADH:ubiquinone oxidoreductase complex (complex I).</text>
</comment>
<dbReference type="SUPFAM" id="SSF53335">
    <property type="entry name" value="S-adenosyl-L-methionine-dependent methyltransferases"/>
    <property type="match status" value="1"/>
</dbReference>
<keyword evidence="4 7" id="KW-0808">Transferase</keyword>